<dbReference type="PANTHER" id="PTHR48174:SF5">
    <property type="entry name" value="VACUOLAR PROTEIN SORTING-ASSOCIATED PROTEIN 62"/>
    <property type="match status" value="1"/>
</dbReference>
<dbReference type="PANTHER" id="PTHR48174">
    <property type="entry name" value="DUF946 FAMILY PROTEIN"/>
    <property type="match status" value="1"/>
</dbReference>
<protein>
    <recommendedName>
        <fullName evidence="3">Vacuolar protein sorting-associated protein 62</fullName>
    </recommendedName>
</protein>
<dbReference type="OrthoDB" id="188042at2759"/>
<dbReference type="InterPro" id="IPR009291">
    <property type="entry name" value="Vps62"/>
</dbReference>
<dbReference type="Pfam" id="PF06101">
    <property type="entry name" value="Vps62"/>
    <property type="match status" value="1"/>
</dbReference>
<name>A0A2J5I0L6_9EURO</name>
<organism evidence="1 2">
    <name type="scientific">Aspergillus taichungensis</name>
    <dbReference type="NCBI Taxonomy" id="482145"/>
    <lineage>
        <taxon>Eukaryota</taxon>
        <taxon>Fungi</taxon>
        <taxon>Dikarya</taxon>
        <taxon>Ascomycota</taxon>
        <taxon>Pezizomycotina</taxon>
        <taxon>Eurotiomycetes</taxon>
        <taxon>Eurotiomycetidae</taxon>
        <taxon>Eurotiales</taxon>
        <taxon>Aspergillaceae</taxon>
        <taxon>Aspergillus</taxon>
        <taxon>Aspergillus subgen. Circumdati</taxon>
    </lineage>
</organism>
<keyword evidence="2" id="KW-1185">Reference proteome</keyword>
<reference evidence="2" key="1">
    <citation type="submission" date="2017-12" db="EMBL/GenBank/DDBJ databases">
        <authorList>
            <consortium name="DOE Joint Genome Institute"/>
            <person name="Mondo S.J."/>
            <person name="Kjaerbolling I."/>
            <person name="Vesth T.C."/>
            <person name="Frisvad J.C."/>
            <person name="Nybo J.L."/>
            <person name="Theobald S."/>
            <person name="Kuo A."/>
            <person name="Bowyer P."/>
            <person name="Matsuda Y."/>
            <person name="Lyhne E.K."/>
            <person name="Kogle M.E."/>
            <person name="Clum A."/>
            <person name="Lipzen A."/>
            <person name="Salamov A."/>
            <person name="Ngan C.Y."/>
            <person name="Daum C."/>
            <person name="Chiniquy J."/>
            <person name="Barry K."/>
            <person name="LaButti K."/>
            <person name="Haridas S."/>
            <person name="Simmons B.A."/>
            <person name="Magnuson J.K."/>
            <person name="Mortensen U.H."/>
            <person name="Larsen T.O."/>
            <person name="Grigoriev I.V."/>
            <person name="Baker S.E."/>
            <person name="Andersen M.R."/>
            <person name="Nordberg H.P."/>
            <person name="Cantor M.N."/>
            <person name="Hua S.X."/>
        </authorList>
    </citation>
    <scope>NUCLEOTIDE SEQUENCE [LARGE SCALE GENOMIC DNA]</scope>
    <source>
        <strain evidence="2">IBT 19404</strain>
    </source>
</reference>
<dbReference type="Proteomes" id="UP000235023">
    <property type="component" value="Unassembled WGS sequence"/>
</dbReference>
<accession>A0A2J5I0L6</accession>
<dbReference type="EMBL" id="KZ559520">
    <property type="protein sequence ID" value="PLN83331.1"/>
    <property type="molecule type" value="Genomic_DNA"/>
</dbReference>
<proteinExistence type="predicted"/>
<gene>
    <name evidence="1" type="ORF">BDW42DRAFT_165211</name>
</gene>
<evidence type="ECO:0008006" key="3">
    <source>
        <dbReference type="Google" id="ProtNLM"/>
    </source>
</evidence>
<evidence type="ECO:0000313" key="2">
    <source>
        <dbReference type="Proteomes" id="UP000235023"/>
    </source>
</evidence>
<dbReference type="AlphaFoldDB" id="A0A2J5I0L6"/>
<sequence length="342" mass="37916">MLGTLGFRGYTLALYSILHAVDASRIDLTASSIPKYVLDYAPLVWLHKEDPYMPSDIGQQLVHTTPQVNWKLVQDAPSPLTLDNLDRLNDLGNTSVFLTSIEGIDADPQPAWFRGVTPNENGQTKDAVASIIIVREHGEDIVDAFYFYFYAYNQGNTVLGMEFGDHMGDWEHNMIRFENGTPKALWYSQHANGQAFTYEATEKQDKRPLAYSAKGTHAVYATAGNHDHTIPHVNLPAGFLVDTTEKGILWDPVQNAYAYSYSDADGSFQPYDPAYPVGWLRFNGRWGDDALPGGPSLFGQPKYAAGPDGPQFKKLVRENVCPDSPCIVLPVRVWGVNSGVGR</sequence>
<evidence type="ECO:0000313" key="1">
    <source>
        <dbReference type="EMBL" id="PLN83331.1"/>
    </source>
</evidence>